<evidence type="ECO:0000256" key="7">
    <source>
        <dbReference type="ARBA" id="ARBA00023136"/>
    </source>
</evidence>
<evidence type="ECO:0000313" key="10">
    <source>
        <dbReference type="Proteomes" id="UP000036873"/>
    </source>
</evidence>
<evidence type="ECO:0000313" key="9">
    <source>
        <dbReference type="EMBL" id="KNZ41171.1"/>
    </source>
</evidence>
<dbReference type="SUPFAM" id="SSF81345">
    <property type="entry name" value="ABC transporter involved in vitamin B12 uptake, BtuC"/>
    <property type="match status" value="1"/>
</dbReference>
<gene>
    <name evidence="9" type="ORF">AKG39_13735</name>
</gene>
<organism evidence="9 10">
    <name type="scientific">Acetobacterium bakii</name>
    <dbReference type="NCBI Taxonomy" id="52689"/>
    <lineage>
        <taxon>Bacteria</taxon>
        <taxon>Bacillati</taxon>
        <taxon>Bacillota</taxon>
        <taxon>Clostridia</taxon>
        <taxon>Eubacteriales</taxon>
        <taxon>Eubacteriaceae</taxon>
        <taxon>Acetobacterium</taxon>
    </lineage>
</organism>
<evidence type="ECO:0008006" key="11">
    <source>
        <dbReference type="Google" id="ProtNLM"/>
    </source>
</evidence>
<dbReference type="GO" id="GO:0033214">
    <property type="term" value="P:siderophore-iron import into cell"/>
    <property type="evidence" value="ECO:0007669"/>
    <property type="project" value="TreeGrafter"/>
</dbReference>
<dbReference type="GO" id="GO:0022857">
    <property type="term" value="F:transmembrane transporter activity"/>
    <property type="evidence" value="ECO:0007669"/>
    <property type="project" value="InterPro"/>
</dbReference>
<dbReference type="EMBL" id="LGYO01000034">
    <property type="protein sequence ID" value="KNZ41171.1"/>
    <property type="molecule type" value="Genomic_DNA"/>
</dbReference>
<dbReference type="CDD" id="cd06550">
    <property type="entry name" value="TM_ABC_iron-siderophores_like"/>
    <property type="match status" value="1"/>
</dbReference>
<comment type="similarity">
    <text evidence="2">Belongs to the binding-protein-dependent transport system permease family. FecCD subfamily.</text>
</comment>
<feature type="transmembrane region" description="Helical" evidence="8">
    <location>
        <begin position="328"/>
        <end position="348"/>
    </location>
</feature>
<evidence type="ECO:0000256" key="4">
    <source>
        <dbReference type="ARBA" id="ARBA00022475"/>
    </source>
</evidence>
<feature type="transmembrane region" description="Helical" evidence="8">
    <location>
        <begin position="139"/>
        <end position="158"/>
    </location>
</feature>
<evidence type="ECO:0000256" key="1">
    <source>
        <dbReference type="ARBA" id="ARBA00004651"/>
    </source>
</evidence>
<dbReference type="GO" id="GO:0005886">
    <property type="term" value="C:plasma membrane"/>
    <property type="evidence" value="ECO:0007669"/>
    <property type="project" value="UniProtKB-SubCell"/>
</dbReference>
<keyword evidence="3" id="KW-0813">Transport</keyword>
<dbReference type="STRING" id="52689.AKG39_13735"/>
<keyword evidence="6 8" id="KW-1133">Transmembrane helix</keyword>
<evidence type="ECO:0000256" key="2">
    <source>
        <dbReference type="ARBA" id="ARBA00007935"/>
    </source>
</evidence>
<protein>
    <recommendedName>
        <fullName evidence="11">Iron ABC transporter permease</fullName>
    </recommendedName>
</protein>
<feature type="transmembrane region" description="Helical" evidence="8">
    <location>
        <begin position="109"/>
        <end position="133"/>
    </location>
</feature>
<feature type="transmembrane region" description="Helical" evidence="8">
    <location>
        <begin position="259"/>
        <end position="286"/>
    </location>
</feature>
<reference evidence="10" key="1">
    <citation type="submission" date="2015-07" db="EMBL/GenBank/DDBJ databases">
        <title>Draft genome sequence of Acetobacterium bakii DSM 8293, a potential psychrophilic chemical producer through syngas fermentation.</title>
        <authorList>
            <person name="Song Y."/>
            <person name="Hwang S."/>
            <person name="Cho B.-K."/>
        </authorList>
    </citation>
    <scope>NUCLEOTIDE SEQUENCE [LARGE SCALE GENOMIC DNA]</scope>
    <source>
        <strain evidence="10">DSM 8239</strain>
    </source>
</reference>
<dbReference type="Proteomes" id="UP000036873">
    <property type="component" value="Unassembled WGS sequence"/>
</dbReference>
<dbReference type="InterPro" id="IPR000522">
    <property type="entry name" value="ABC_transptr_permease_BtuC"/>
</dbReference>
<feature type="transmembrane region" description="Helical" evidence="8">
    <location>
        <begin position="77"/>
        <end position="97"/>
    </location>
</feature>
<dbReference type="PANTHER" id="PTHR30472:SF25">
    <property type="entry name" value="ABC TRANSPORTER PERMEASE PROTEIN MJ0876-RELATED"/>
    <property type="match status" value="1"/>
</dbReference>
<evidence type="ECO:0000256" key="5">
    <source>
        <dbReference type="ARBA" id="ARBA00022692"/>
    </source>
</evidence>
<dbReference type="Gene3D" id="1.10.3470.10">
    <property type="entry name" value="ABC transporter involved in vitamin B12 uptake, BtuC"/>
    <property type="match status" value="1"/>
</dbReference>
<keyword evidence="5 8" id="KW-0812">Transmembrane</keyword>
<comment type="caution">
    <text evidence="9">The sequence shown here is derived from an EMBL/GenBank/DDBJ whole genome shotgun (WGS) entry which is preliminary data.</text>
</comment>
<proteinExistence type="inferred from homology"/>
<evidence type="ECO:0000256" key="3">
    <source>
        <dbReference type="ARBA" id="ARBA00022448"/>
    </source>
</evidence>
<dbReference type="FunFam" id="1.10.3470.10:FF:000001">
    <property type="entry name" value="Vitamin B12 ABC transporter permease BtuC"/>
    <property type="match status" value="1"/>
</dbReference>
<feature type="transmembrane region" description="Helical" evidence="8">
    <location>
        <begin position="20"/>
        <end position="40"/>
    </location>
</feature>
<accession>A0A0L6TY31</accession>
<keyword evidence="4" id="KW-1003">Cell membrane</keyword>
<dbReference type="PANTHER" id="PTHR30472">
    <property type="entry name" value="FERRIC ENTEROBACTIN TRANSPORT SYSTEM PERMEASE PROTEIN"/>
    <property type="match status" value="1"/>
</dbReference>
<feature type="transmembrane region" description="Helical" evidence="8">
    <location>
        <begin position="298"/>
        <end position="316"/>
    </location>
</feature>
<dbReference type="InterPro" id="IPR037294">
    <property type="entry name" value="ABC_BtuC-like"/>
</dbReference>
<evidence type="ECO:0000256" key="6">
    <source>
        <dbReference type="ARBA" id="ARBA00022989"/>
    </source>
</evidence>
<keyword evidence="7 8" id="KW-0472">Membrane</keyword>
<sequence>MEKNIDQAKLNYMNKRSRKILFILLLALALVVTAVISIAIGASSVNLKTVIQVFGDVFVHNESITDMQRDIVFSIRVPRIITAILVGMALSNAGLLMQGIFQNPLVSPYTLGVSNGASFGASLAIIFGSSFAFLNFGEFLLPVFAFAFSVLTMMMVYGVAKMSNNTSSTLILAGVAIGYLFSALVSLIKYVSDVKDLPELVFWTMGSLSGVPWEGIAIIAVALAGSIILMMGFAWDLNIMSAGEETAISIGVNYKRIKMLSFGISTLLTAVAVSFTGVIGFIGLVSPHITKMLIGNDYRYSVPASSLIGALLLLIADTIGRNIIAPTQLPVGIVTSMIGVPFFLYLIVRKRGK</sequence>
<feature type="transmembrane region" description="Helical" evidence="8">
    <location>
        <begin position="211"/>
        <end position="238"/>
    </location>
</feature>
<dbReference type="AlphaFoldDB" id="A0A0L6TY31"/>
<feature type="transmembrane region" description="Helical" evidence="8">
    <location>
        <begin position="170"/>
        <end position="191"/>
    </location>
</feature>
<keyword evidence="10" id="KW-1185">Reference proteome</keyword>
<dbReference type="Pfam" id="PF01032">
    <property type="entry name" value="FecCD"/>
    <property type="match status" value="1"/>
</dbReference>
<name>A0A0L6TY31_9FIRM</name>
<comment type="subcellular location">
    <subcellularLocation>
        <location evidence="1">Cell membrane</location>
        <topology evidence="1">Multi-pass membrane protein</topology>
    </subcellularLocation>
</comment>
<dbReference type="RefSeq" id="WP_162800386.1">
    <property type="nucleotide sequence ID" value="NZ_UHJK01000001.1"/>
</dbReference>
<evidence type="ECO:0000256" key="8">
    <source>
        <dbReference type="SAM" id="Phobius"/>
    </source>
</evidence>